<dbReference type="Proteomes" id="UP000479000">
    <property type="component" value="Unassembled WGS sequence"/>
</dbReference>
<feature type="non-terminal residue" evidence="2">
    <location>
        <position position="72"/>
    </location>
</feature>
<dbReference type="AlphaFoldDB" id="A0A6H5HAS2"/>
<evidence type="ECO:0000313" key="3">
    <source>
        <dbReference type="Proteomes" id="UP000479000"/>
    </source>
</evidence>
<accession>A0A6H5HAS2</accession>
<feature type="compositionally biased region" description="Polar residues" evidence="1">
    <location>
        <begin position="50"/>
        <end position="62"/>
    </location>
</feature>
<feature type="region of interest" description="Disordered" evidence="1">
    <location>
        <begin position="1"/>
        <end position="25"/>
    </location>
</feature>
<dbReference type="EMBL" id="CADCXU010028210">
    <property type="protein sequence ID" value="CAB0014776.1"/>
    <property type="molecule type" value="Genomic_DNA"/>
</dbReference>
<organism evidence="2 3">
    <name type="scientific">Nesidiocoris tenuis</name>
    <dbReference type="NCBI Taxonomy" id="355587"/>
    <lineage>
        <taxon>Eukaryota</taxon>
        <taxon>Metazoa</taxon>
        <taxon>Ecdysozoa</taxon>
        <taxon>Arthropoda</taxon>
        <taxon>Hexapoda</taxon>
        <taxon>Insecta</taxon>
        <taxon>Pterygota</taxon>
        <taxon>Neoptera</taxon>
        <taxon>Paraneoptera</taxon>
        <taxon>Hemiptera</taxon>
        <taxon>Heteroptera</taxon>
        <taxon>Panheteroptera</taxon>
        <taxon>Cimicomorpha</taxon>
        <taxon>Miridae</taxon>
        <taxon>Dicyphina</taxon>
        <taxon>Nesidiocoris</taxon>
    </lineage>
</organism>
<name>A0A6H5HAS2_9HEMI</name>
<sequence length="72" mass="7916">MKISQQNPETDFENTHQKTKKKKLTKTGLLHFAAVNVKGVDPLHGSFISWSASPDQRPSATCGQPVEPSRPS</sequence>
<protein>
    <submittedName>
        <fullName evidence="2">Uncharacterized protein</fullName>
    </submittedName>
</protein>
<proteinExistence type="predicted"/>
<keyword evidence="3" id="KW-1185">Reference proteome</keyword>
<evidence type="ECO:0000256" key="1">
    <source>
        <dbReference type="SAM" id="MobiDB-lite"/>
    </source>
</evidence>
<feature type="region of interest" description="Disordered" evidence="1">
    <location>
        <begin position="50"/>
        <end position="72"/>
    </location>
</feature>
<reference evidence="2 3" key="1">
    <citation type="submission" date="2020-02" db="EMBL/GenBank/DDBJ databases">
        <authorList>
            <person name="Ferguson B K."/>
        </authorList>
    </citation>
    <scope>NUCLEOTIDE SEQUENCE [LARGE SCALE GENOMIC DNA]</scope>
</reference>
<gene>
    <name evidence="2" type="ORF">NTEN_LOCUS19184</name>
</gene>
<evidence type="ECO:0000313" key="2">
    <source>
        <dbReference type="EMBL" id="CAB0014776.1"/>
    </source>
</evidence>